<feature type="transmembrane region" description="Helical" evidence="5">
    <location>
        <begin position="350"/>
        <end position="370"/>
    </location>
</feature>
<dbReference type="PANTHER" id="PTHR37422">
    <property type="entry name" value="TEICHURONIC ACID BIOSYNTHESIS PROTEIN TUAE"/>
    <property type="match status" value="1"/>
</dbReference>
<dbReference type="GO" id="GO:0016874">
    <property type="term" value="F:ligase activity"/>
    <property type="evidence" value="ECO:0007669"/>
    <property type="project" value="UniProtKB-KW"/>
</dbReference>
<keyword evidence="7" id="KW-0436">Ligase</keyword>
<feature type="transmembrane region" description="Helical" evidence="5">
    <location>
        <begin position="238"/>
        <end position="257"/>
    </location>
</feature>
<evidence type="ECO:0000259" key="6">
    <source>
        <dbReference type="Pfam" id="PF04932"/>
    </source>
</evidence>
<protein>
    <submittedName>
        <fullName evidence="7">O-antigen ligase domain-containing protein</fullName>
    </submittedName>
</protein>
<dbReference type="Proteomes" id="UP000267844">
    <property type="component" value="Unassembled WGS sequence"/>
</dbReference>
<evidence type="ECO:0000256" key="2">
    <source>
        <dbReference type="ARBA" id="ARBA00022692"/>
    </source>
</evidence>
<feature type="transmembrane region" description="Helical" evidence="5">
    <location>
        <begin position="189"/>
        <end position="206"/>
    </location>
</feature>
<evidence type="ECO:0000256" key="5">
    <source>
        <dbReference type="SAM" id="Phobius"/>
    </source>
</evidence>
<feature type="transmembrane region" description="Helical" evidence="5">
    <location>
        <begin position="151"/>
        <end position="177"/>
    </location>
</feature>
<feature type="transmembrane region" description="Helical" evidence="5">
    <location>
        <begin position="112"/>
        <end position="131"/>
    </location>
</feature>
<feature type="transmembrane region" description="Helical" evidence="5">
    <location>
        <begin position="84"/>
        <end position="100"/>
    </location>
</feature>
<evidence type="ECO:0000256" key="1">
    <source>
        <dbReference type="ARBA" id="ARBA00004141"/>
    </source>
</evidence>
<feature type="domain" description="O-antigen ligase-related" evidence="6">
    <location>
        <begin position="195"/>
        <end position="361"/>
    </location>
</feature>
<gene>
    <name evidence="7" type="ORF">EGI89_03195</name>
</gene>
<feature type="transmembrane region" description="Helical" evidence="5">
    <location>
        <begin position="14"/>
        <end position="42"/>
    </location>
</feature>
<feature type="transmembrane region" description="Helical" evidence="5">
    <location>
        <begin position="54"/>
        <end position="72"/>
    </location>
</feature>
<keyword evidence="2 5" id="KW-0812">Transmembrane</keyword>
<dbReference type="Pfam" id="PF04932">
    <property type="entry name" value="Wzy_C"/>
    <property type="match status" value="1"/>
</dbReference>
<dbReference type="AlphaFoldDB" id="A0A3R8SUK8"/>
<proteinExistence type="predicted"/>
<evidence type="ECO:0000256" key="3">
    <source>
        <dbReference type="ARBA" id="ARBA00022989"/>
    </source>
</evidence>
<dbReference type="PANTHER" id="PTHR37422:SF17">
    <property type="entry name" value="O-ANTIGEN LIGASE"/>
    <property type="match status" value="1"/>
</dbReference>
<organism evidence="7 8">
    <name type="scientific">Empedobacter falsenii</name>
    <dbReference type="NCBI Taxonomy" id="343874"/>
    <lineage>
        <taxon>Bacteria</taxon>
        <taxon>Pseudomonadati</taxon>
        <taxon>Bacteroidota</taxon>
        <taxon>Flavobacteriia</taxon>
        <taxon>Flavobacteriales</taxon>
        <taxon>Weeksellaceae</taxon>
        <taxon>Empedobacter</taxon>
    </lineage>
</organism>
<feature type="transmembrane region" description="Helical" evidence="5">
    <location>
        <begin position="399"/>
        <end position="416"/>
    </location>
</feature>
<dbReference type="EMBL" id="RHPO01000004">
    <property type="protein sequence ID" value="RRT93423.1"/>
    <property type="molecule type" value="Genomic_DNA"/>
</dbReference>
<feature type="transmembrane region" description="Helical" evidence="5">
    <location>
        <begin position="377"/>
        <end position="393"/>
    </location>
</feature>
<dbReference type="PROSITE" id="PS51257">
    <property type="entry name" value="PROKAR_LIPOPROTEIN"/>
    <property type="match status" value="1"/>
</dbReference>
<reference evidence="7 8" key="1">
    <citation type="submission" date="2018-10" db="EMBL/GenBank/DDBJ databases">
        <title>Transmission dynamics of multidrug resistant bacteria on intensive care unit surfaces.</title>
        <authorList>
            <person name="D'Souza A.W."/>
            <person name="Potter R.F."/>
            <person name="Wallace M."/>
            <person name="Shupe A."/>
            <person name="Patel S."/>
            <person name="Sun S."/>
            <person name="Gul D."/>
            <person name="Kwon J.H."/>
            <person name="Andleeb S."/>
            <person name="Burnham C.-A.D."/>
            <person name="Dantas G."/>
        </authorList>
    </citation>
    <scope>NUCLEOTIDE SEQUENCE [LARGE SCALE GENOMIC DNA]</scope>
    <source>
        <strain evidence="7 8">WF_348</strain>
    </source>
</reference>
<dbReference type="InterPro" id="IPR007016">
    <property type="entry name" value="O-antigen_ligase-rel_domated"/>
</dbReference>
<dbReference type="InterPro" id="IPR051533">
    <property type="entry name" value="WaaL-like"/>
</dbReference>
<accession>A0A3R8SUK8</accession>
<sequence>MIVSLKKYNQINQLLIILIACTIVFRSICTPIIILFLVFNLLHYKFIIIEKKHFKDILIISSPLLISLLFFFNNDTISGGFKSVEKLLTLIIFPIFVLTNKNLNINFILNQYRIWFLVILLGFLVRFVLIFPEKITKYINGIDLIEIGYQFAISLGSHAPLLNLQVGFLSVVHFYFLIQSIVNKQFYRMFFNIILFFLSFCLVLIVNTRVTLLAVIICVVIILVRELISIFSLKKTMIGLFAGLMITTTIIGGFVKLNPYMYEKYSSVTFIHMDKVGKLDEIKNPEIVVFNALVTRVSIWKASVEVAKENLPFGTGAEMGKKELFDYYKKTNQHFLAKYEFPVHNQFLDFSIKFGVIGFIVCCIYIFFPFYKSIDLLNFKSLFICFGTLFFISNLTDDFLIRFDGIVFSGLFYSLFSSISTFKK</sequence>
<evidence type="ECO:0000313" key="8">
    <source>
        <dbReference type="Proteomes" id="UP000267844"/>
    </source>
</evidence>
<keyword evidence="3 5" id="KW-1133">Transmembrane helix</keyword>
<name>A0A3R8SUK8_9FLAO</name>
<evidence type="ECO:0000256" key="4">
    <source>
        <dbReference type="ARBA" id="ARBA00023136"/>
    </source>
</evidence>
<feature type="transmembrane region" description="Helical" evidence="5">
    <location>
        <begin position="212"/>
        <end position="231"/>
    </location>
</feature>
<comment type="subcellular location">
    <subcellularLocation>
        <location evidence="1">Membrane</location>
        <topology evidence="1">Multi-pass membrane protein</topology>
    </subcellularLocation>
</comment>
<keyword evidence="4 5" id="KW-0472">Membrane</keyword>
<evidence type="ECO:0000313" key="7">
    <source>
        <dbReference type="EMBL" id="RRT93423.1"/>
    </source>
</evidence>
<comment type="caution">
    <text evidence="7">The sequence shown here is derived from an EMBL/GenBank/DDBJ whole genome shotgun (WGS) entry which is preliminary data.</text>
</comment>
<dbReference type="GO" id="GO:0016020">
    <property type="term" value="C:membrane"/>
    <property type="evidence" value="ECO:0007669"/>
    <property type="project" value="UniProtKB-SubCell"/>
</dbReference>